<feature type="compositionally biased region" description="Basic and acidic residues" evidence="1">
    <location>
        <begin position="1007"/>
        <end position="1018"/>
    </location>
</feature>
<dbReference type="InterPro" id="IPR049152">
    <property type="entry name" value="EFR3-like_ARM"/>
</dbReference>
<dbReference type="PANTHER" id="PTHR46087">
    <property type="entry name" value="PUTATIVE, EXPRESSED-RELATED"/>
    <property type="match status" value="1"/>
</dbReference>
<protein>
    <submittedName>
        <fullName evidence="2">Uncharacterized protein</fullName>
    </submittedName>
</protein>
<proteinExistence type="predicted"/>
<keyword evidence="3" id="KW-1185">Reference proteome</keyword>
<dbReference type="InterPro" id="IPR055296">
    <property type="entry name" value="SRL2-like"/>
</dbReference>
<sequence>MGIISRRILPACGMVCICCPELRARSRQPVKRYKKLMADIFPKSQDELPNDRKIGKLTEYASKNPLRIPKIADGLEQRGYKELRGEHYGTVRVVMRTYSKLLSACRDQMPLFATSCLSMIKALLDQVRHDQMRVLGCQTLVDFLQNQMDSTYLRNLDAFLPKLCAMSRETGDESKRDHLRAAGLHALSAMISFMGKYSHISAEFEDIVAVVLDNYDADIADLEQELQERAEPHDDSNWVKVLKGEGRGAVSAMTRAISKLYSHKDNAREKDPTTLTSTESEQPKVWSQICVQNLAKLAKEATTVRRIMEPMFQYFDGGSHWSPEQGLALPVLREMQFNMIKSGNEKLFLPVLVRHLDHKSVVDQPALKTNIVEVIGTLARQSKAKATVSDVGSMSDLLKHLRKSILFTRDATHFTHRHMMEEHKALQMALEDSLTEFAKRVGDAGPVLDMMAANLEKLSNSPSVARSAIEAVSVLARCVSFIPDQSYTEQLFPEALFQQLLQAMIHSDVETRLRAHHILAVLLAVPSHNIATTRADDQDALQTVPEVTTMLARTSSVFSSAAALFEKLRSDKYGFSTSFRDREIQPESGYDDVSREGAELKKMSSIRNGEDTSNNPFASPNRLFGFRMSLDRTTETPMDRSPSRQPRRSTKSFKDVEMTVVRLSGHQAALLLSTLWLQATLPDNLPSNFEAIAHTYMLVLLFSRAKTSSHSTILRAFQLAFSIRNLAHDSENNQLPPSRRRSLFMLATAMLVFAGRAYNIPQVMVSAKATLTSTVKDPFLDLVDDNRLKVVAASSVNLKDYGSATDDHEALRSLSCISFAHNQTSEALVALIVHSGAPISDSEGSSADQMLQPFCADDVQGLVPHLYLEAPHKSGFGSGESTSFEEILARTSASYEDELLNEGGGDLLRLPAWAPTPAHVQHAIGVTALLEAALQTAGQVACVQIPDSPLSYSAMASQCEAFGVGSRRKMSSVLRLDPECSSMRLTLPDKDWPALISFNDDQPQAHGPEDTSVDHNPDVFDTQSAPLIKQDSLNSVSFSPSWLTPAPPEPWQVFRLPPASPYDNFLKAACC</sequence>
<dbReference type="SUPFAM" id="SSF48371">
    <property type="entry name" value="ARM repeat"/>
    <property type="match status" value="1"/>
</dbReference>
<dbReference type="Pfam" id="PF21052">
    <property type="entry name" value="EFR3_ARM"/>
    <property type="match status" value="1"/>
</dbReference>
<evidence type="ECO:0000313" key="3">
    <source>
        <dbReference type="Proteomes" id="UP000077202"/>
    </source>
</evidence>
<dbReference type="InterPro" id="IPR016024">
    <property type="entry name" value="ARM-type_fold"/>
</dbReference>
<feature type="region of interest" description="Disordered" evidence="1">
    <location>
        <begin position="998"/>
        <end position="1021"/>
    </location>
</feature>
<dbReference type="InterPro" id="IPR011989">
    <property type="entry name" value="ARM-like"/>
</dbReference>
<gene>
    <name evidence="2" type="ORF">AXG93_3719s1130</name>
</gene>
<dbReference type="Proteomes" id="UP000077202">
    <property type="component" value="Unassembled WGS sequence"/>
</dbReference>
<dbReference type="PANTHER" id="PTHR46087:SF11">
    <property type="entry name" value="PROTEIN SEMI-ROLLED LEAF 2"/>
    <property type="match status" value="1"/>
</dbReference>
<evidence type="ECO:0000313" key="2">
    <source>
        <dbReference type="EMBL" id="OAE22034.1"/>
    </source>
</evidence>
<organism evidence="2 3">
    <name type="scientific">Marchantia polymorpha subsp. ruderalis</name>
    <dbReference type="NCBI Taxonomy" id="1480154"/>
    <lineage>
        <taxon>Eukaryota</taxon>
        <taxon>Viridiplantae</taxon>
        <taxon>Streptophyta</taxon>
        <taxon>Embryophyta</taxon>
        <taxon>Marchantiophyta</taxon>
        <taxon>Marchantiopsida</taxon>
        <taxon>Marchantiidae</taxon>
        <taxon>Marchantiales</taxon>
        <taxon>Marchantiaceae</taxon>
        <taxon>Marchantia</taxon>
    </lineage>
</organism>
<accession>A0A176VM77</accession>
<evidence type="ECO:0000256" key="1">
    <source>
        <dbReference type="SAM" id="MobiDB-lite"/>
    </source>
</evidence>
<dbReference type="AlphaFoldDB" id="A0A176VM77"/>
<comment type="caution">
    <text evidence="2">The sequence shown here is derived from an EMBL/GenBank/DDBJ whole genome shotgun (WGS) entry which is preliminary data.</text>
</comment>
<dbReference type="EMBL" id="LVLJ01003285">
    <property type="protein sequence ID" value="OAE22034.1"/>
    <property type="molecule type" value="Genomic_DNA"/>
</dbReference>
<dbReference type="Gene3D" id="1.25.10.10">
    <property type="entry name" value="Leucine-rich Repeat Variant"/>
    <property type="match status" value="1"/>
</dbReference>
<name>A0A176VM77_MARPO</name>
<reference evidence="2" key="1">
    <citation type="submission" date="2016-03" db="EMBL/GenBank/DDBJ databases">
        <title>Mechanisms controlling the formation of the plant cell surface in tip-growing cells are functionally conserved among land plants.</title>
        <authorList>
            <person name="Honkanen S."/>
            <person name="Jones V.A."/>
            <person name="Morieri G."/>
            <person name="Champion C."/>
            <person name="Hetherington A.J."/>
            <person name="Kelly S."/>
            <person name="Saint-Marcoux D."/>
            <person name="Proust H."/>
            <person name="Prescott H."/>
            <person name="Dolan L."/>
        </authorList>
    </citation>
    <scope>NUCLEOTIDE SEQUENCE [LARGE SCALE GENOMIC DNA]</scope>
    <source>
        <tissue evidence="2">Whole gametophyte</tissue>
    </source>
</reference>